<accession>A0A3N0E629</accession>
<keyword evidence="5 6" id="KW-0472">Membrane</keyword>
<gene>
    <name evidence="8" type="ORF">EFW17_16220</name>
</gene>
<dbReference type="InterPro" id="IPR018076">
    <property type="entry name" value="T2SS_GspF_dom"/>
</dbReference>
<evidence type="ECO:0000256" key="6">
    <source>
        <dbReference type="SAM" id="Phobius"/>
    </source>
</evidence>
<feature type="transmembrane region" description="Helical" evidence="6">
    <location>
        <begin position="12"/>
        <end position="36"/>
    </location>
</feature>
<reference evidence="8 9" key="1">
    <citation type="submission" date="2018-11" db="EMBL/GenBank/DDBJ databases">
        <title>The genome draft of YIM 96095.</title>
        <authorList>
            <person name="Tang S.-K."/>
            <person name="Chunyu W.-X."/>
            <person name="Feng Y.-Z."/>
        </authorList>
    </citation>
    <scope>NUCLEOTIDE SEQUENCE [LARGE SCALE GENOMIC DNA]</scope>
    <source>
        <strain evidence="8 9">YIM 96095</strain>
    </source>
</reference>
<evidence type="ECO:0000256" key="2">
    <source>
        <dbReference type="ARBA" id="ARBA00022475"/>
    </source>
</evidence>
<dbReference type="Pfam" id="PF00482">
    <property type="entry name" value="T2SSF"/>
    <property type="match status" value="1"/>
</dbReference>
<dbReference type="PANTHER" id="PTHR35007">
    <property type="entry name" value="INTEGRAL MEMBRANE PROTEIN-RELATED"/>
    <property type="match status" value="1"/>
</dbReference>
<proteinExistence type="predicted"/>
<dbReference type="Proteomes" id="UP000269198">
    <property type="component" value="Unassembled WGS sequence"/>
</dbReference>
<evidence type="ECO:0000256" key="1">
    <source>
        <dbReference type="ARBA" id="ARBA00004651"/>
    </source>
</evidence>
<evidence type="ECO:0000313" key="8">
    <source>
        <dbReference type="EMBL" id="RNL83288.1"/>
    </source>
</evidence>
<dbReference type="AlphaFoldDB" id="A0A3N0E629"/>
<keyword evidence="3 6" id="KW-0812">Transmembrane</keyword>
<evidence type="ECO:0000313" key="9">
    <source>
        <dbReference type="Proteomes" id="UP000269198"/>
    </source>
</evidence>
<comment type="subcellular location">
    <subcellularLocation>
        <location evidence="1">Cell membrane</location>
        <topology evidence="1">Multi-pass membrane protein</topology>
    </subcellularLocation>
</comment>
<dbReference type="GO" id="GO:0005886">
    <property type="term" value="C:plasma membrane"/>
    <property type="evidence" value="ECO:0007669"/>
    <property type="project" value="UniProtKB-SubCell"/>
</dbReference>
<feature type="transmembrane region" description="Helical" evidence="6">
    <location>
        <begin position="200"/>
        <end position="218"/>
    </location>
</feature>
<evidence type="ECO:0000256" key="4">
    <source>
        <dbReference type="ARBA" id="ARBA00022989"/>
    </source>
</evidence>
<sequence length="263" mass="27256">MSGLDPPAPPGWLLTAGVPGWLVIVGAGGWGLLHLLPGVPTFRLRAVAAAREPRTDGGRAGRTVAALRRRIETALGRERARRRRATIELCRGLATELRTGRAPVAAFRSALAGLDPSFVGELAHVTAAAHTGADLVPALRSAATRDGAEGLGYLAACWQVTSATGAGLAAVVDRLSESLAHDEAHRQEVAAQLAGPRTTAVLLGSLPALGLAMATAVGSAPVRFLFTTPPGLMCLFAGLALDALGLWWTHRMVRRVLVTVEGG</sequence>
<evidence type="ECO:0000256" key="5">
    <source>
        <dbReference type="ARBA" id="ARBA00023136"/>
    </source>
</evidence>
<evidence type="ECO:0000259" key="7">
    <source>
        <dbReference type="Pfam" id="PF00482"/>
    </source>
</evidence>
<name>A0A3N0E629_9ACTN</name>
<dbReference type="EMBL" id="RJMB01000017">
    <property type="protein sequence ID" value="RNL83288.1"/>
    <property type="molecule type" value="Genomic_DNA"/>
</dbReference>
<feature type="domain" description="Type II secretion system protein GspF" evidence="7">
    <location>
        <begin position="90"/>
        <end position="213"/>
    </location>
</feature>
<dbReference type="PANTHER" id="PTHR35007:SF4">
    <property type="entry name" value="CONSERVED TRANSMEMBRANE PROTEIN-RELATED"/>
    <property type="match status" value="1"/>
</dbReference>
<protein>
    <recommendedName>
        <fullName evidence="7">Type II secretion system protein GspF domain-containing protein</fullName>
    </recommendedName>
</protein>
<feature type="transmembrane region" description="Helical" evidence="6">
    <location>
        <begin position="230"/>
        <end position="248"/>
    </location>
</feature>
<evidence type="ECO:0000256" key="3">
    <source>
        <dbReference type="ARBA" id="ARBA00022692"/>
    </source>
</evidence>
<organism evidence="8 9">
    <name type="scientific">Halostreptopolyspora alba</name>
    <dbReference type="NCBI Taxonomy" id="2487137"/>
    <lineage>
        <taxon>Bacteria</taxon>
        <taxon>Bacillati</taxon>
        <taxon>Actinomycetota</taxon>
        <taxon>Actinomycetes</taxon>
        <taxon>Streptosporangiales</taxon>
        <taxon>Nocardiopsidaceae</taxon>
        <taxon>Halostreptopolyspora</taxon>
    </lineage>
</organism>
<dbReference type="OrthoDB" id="4337966at2"/>
<dbReference type="RefSeq" id="WP_123202257.1">
    <property type="nucleotide sequence ID" value="NZ_RJMB01000017.1"/>
</dbReference>
<keyword evidence="2" id="KW-1003">Cell membrane</keyword>
<comment type="caution">
    <text evidence="8">The sequence shown here is derived from an EMBL/GenBank/DDBJ whole genome shotgun (WGS) entry which is preliminary data.</text>
</comment>
<keyword evidence="4 6" id="KW-1133">Transmembrane helix</keyword>
<keyword evidence="9" id="KW-1185">Reference proteome</keyword>